<dbReference type="Pfam" id="PF05004">
    <property type="entry name" value="IFRD"/>
    <property type="match status" value="1"/>
</dbReference>
<keyword evidence="5" id="KW-1185">Reference proteome</keyword>
<dbReference type="PANTHER" id="PTHR12354">
    <property type="entry name" value="INTERFERON-RELATED DEVELOPMENTAL REGULATOR"/>
    <property type="match status" value="1"/>
</dbReference>
<dbReference type="Pfam" id="PF04836">
    <property type="entry name" value="IFRD_C"/>
    <property type="match status" value="1"/>
</dbReference>
<reference evidence="4 5" key="1">
    <citation type="journal article" date="2021" name="Commun. Biol.">
        <title>The genome of Shorea leprosula (Dipterocarpaceae) highlights the ecological relevance of drought in aseasonal tropical rainforests.</title>
        <authorList>
            <person name="Ng K.K.S."/>
            <person name="Kobayashi M.J."/>
            <person name="Fawcett J.A."/>
            <person name="Hatakeyama M."/>
            <person name="Paape T."/>
            <person name="Ng C.H."/>
            <person name="Ang C.C."/>
            <person name="Tnah L.H."/>
            <person name="Lee C.T."/>
            <person name="Nishiyama T."/>
            <person name="Sese J."/>
            <person name="O'Brien M.J."/>
            <person name="Copetti D."/>
            <person name="Mohd Noor M.I."/>
            <person name="Ong R.C."/>
            <person name="Putra M."/>
            <person name="Sireger I.Z."/>
            <person name="Indrioko S."/>
            <person name="Kosugi Y."/>
            <person name="Izuno A."/>
            <person name="Isagi Y."/>
            <person name="Lee S.L."/>
            <person name="Shimizu K.K."/>
        </authorList>
    </citation>
    <scope>NUCLEOTIDE SEQUENCE [LARGE SCALE GENOMIC DNA]</scope>
    <source>
        <strain evidence="4">214</strain>
    </source>
</reference>
<dbReference type="InterPro" id="IPR006921">
    <property type="entry name" value="Interferon-rel_develop_reg_C"/>
</dbReference>
<evidence type="ECO:0000313" key="5">
    <source>
        <dbReference type="Proteomes" id="UP001054252"/>
    </source>
</evidence>
<dbReference type="PANTHER" id="PTHR12354:SF1">
    <property type="entry name" value="INTERFERON-RELATED DEVELOPMENTAL REGULATOR 1"/>
    <property type="match status" value="1"/>
</dbReference>
<comment type="caution">
    <text evidence="4">The sequence shown here is derived from an EMBL/GenBank/DDBJ whole genome shotgun (WGS) entry which is preliminary data.</text>
</comment>
<dbReference type="Gene3D" id="1.25.10.10">
    <property type="entry name" value="Leucine-rich Repeat Variant"/>
    <property type="match status" value="1"/>
</dbReference>
<gene>
    <name evidence="4" type="ORF">SLEP1_g21722</name>
</gene>
<protein>
    <recommendedName>
        <fullName evidence="6">Interferon-related developmental regulator 1</fullName>
    </recommendedName>
</protein>
<dbReference type="AlphaFoldDB" id="A0AAV5JG45"/>
<evidence type="ECO:0008006" key="6">
    <source>
        <dbReference type="Google" id="ProtNLM"/>
    </source>
</evidence>
<proteinExistence type="inferred from homology"/>
<feature type="domain" description="Interferon-related developmental regulator N-terminal" evidence="3">
    <location>
        <begin position="36"/>
        <end position="325"/>
    </location>
</feature>
<dbReference type="InterPro" id="IPR011989">
    <property type="entry name" value="ARM-like"/>
</dbReference>
<evidence type="ECO:0000313" key="4">
    <source>
        <dbReference type="EMBL" id="GKV10342.1"/>
    </source>
</evidence>
<dbReference type="Proteomes" id="UP001054252">
    <property type="component" value="Unassembled WGS sequence"/>
</dbReference>
<comment type="similarity">
    <text evidence="1">Belongs to the IFRD family.</text>
</comment>
<sequence>MGRRKAQRKEALMLDGDDEYGILADSFSTMLCDPGREEEQLYEDSLLEEAVDALYEKRGATREKALSAIVESFSSKLQHQFVEKTFATLLHQCLNCIKKGSSKEIYLACHTIGLLALTVGFGDNARKIVEESLTPLLQALKSGLESVEIASLLECLAIVTFVGGNPEETERSMQIMWQLIHPKQGSKVLAVRPAAVITAVVSAWSLLLTTLDGWALDPKDWQQFISYLSSLLDQDDRSVRIAAGEALALVFEIGALEKFSAESKGSSNVSDQGGNKSEGLVSIEGLRTEILNQVRELSVEAGGKGTRKKDLNSQRNLFKDILEFLKDGCSPETSMKIGRDSLNASTWSRLIQLNYLKRFLGGGFNKHMQENEFLQDVFEFVPTNSCPDGEYLMSKAEKRYYKSPNSAVNKARTRQLKELRMLSEESRYQFTSSASSTIPK</sequence>
<evidence type="ECO:0000259" key="3">
    <source>
        <dbReference type="Pfam" id="PF05004"/>
    </source>
</evidence>
<dbReference type="SUPFAM" id="SSF48371">
    <property type="entry name" value="ARM repeat"/>
    <property type="match status" value="1"/>
</dbReference>
<evidence type="ECO:0000259" key="2">
    <source>
        <dbReference type="Pfam" id="PF04836"/>
    </source>
</evidence>
<evidence type="ECO:0000256" key="1">
    <source>
        <dbReference type="ARBA" id="ARBA00008828"/>
    </source>
</evidence>
<dbReference type="InterPro" id="IPR039777">
    <property type="entry name" value="IFRD"/>
</dbReference>
<accession>A0AAV5JG45</accession>
<dbReference type="EMBL" id="BPVZ01000032">
    <property type="protein sequence ID" value="GKV10342.1"/>
    <property type="molecule type" value="Genomic_DNA"/>
</dbReference>
<dbReference type="InterPro" id="IPR007701">
    <property type="entry name" value="Interferon-rel_develop_reg_N"/>
</dbReference>
<name>A0AAV5JG45_9ROSI</name>
<feature type="domain" description="Interferon-related developmental regulator C-terminal" evidence="2">
    <location>
        <begin position="371"/>
        <end position="423"/>
    </location>
</feature>
<organism evidence="4 5">
    <name type="scientific">Rubroshorea leprosula</name>
    <dbReference type="NCBI Taxonomy" id="152421"/>
    <lineage>
        <taxon>Eukaryota</taxon>
        <taxon>Viridiplantae</taxon>
        <taxon>Streptophyta</taxon>
        <taxon>Embryophyta</taxon>
        <taxon>Tracheophyta</taxon>
        <taxon>Spermatophyta</taxon>
        <taxon>Magnoliopsida</taxon>
        <taxon>eudicotyledons</taxon>
        <taxon>Gunneridae</taxon>
        <taxon>Pentapetalae</taxon>
        <taxon>rosids</taxon>
        <taxon>malvids</taxon>
        <taxon>Malvales</taxon>
        <taxon>Dipterocarpaceae</taxon>
        <taxon>Rubroshorea</taxon>
    </lineage>
</organism>
<dbReference type="InterPro" id="IPR016024">
    <property type="entry name" value="ARM-type_fold"/>
</dbReference>